<protein>
    <submittedName>
        <fullName evidence="1">Uncharacterized protein</fullName>
    </submittedName>
</protein>
<keyword evidence="2" id="KW-1185">Reference proteome</keyword>
<name>A0A1M7PNS2_9ACTN</name>
<evidence type="ECO:0000313" key="1">
    <source>
        <dbReference type="EMBL" id="SHN18867.1"/>
    </source>
</evidence>
<dbReference type="Proteomes" id="UP000184111">
    <property type="component" value="Unassembled WGS sequence"/>
</dbReference>
<dbReference type="AlphaFoldDB" id="A0A1M7PNS2"/>
<dbReference type="STRING" id="310782.SAMN05216499_12493"/>
<dbReference type="EMBL" id="FRBI01000024">
    <property type="protein sequence ID" value="SHN18867.1"/>
    <property type="molecule type" value="Genomic_DNA"/>
</dbReference>
<evidence type="ECO:0000313" key="2">
    <source>
        <dbReference type="Proteomes" id="UP000184111"/>
    </source>
</evidence>
<proteinExistence type="predicted"/>
<reference evidence="1 2" key="1">
    <citation type="submission" date="2016-11" db="EMBL/GenBank/DDBJ databases">
        <authorList>
            <person name="Jaros S."/>
            <person name="Januszkiewicz K."/>
            <person name="Wedrychowicz H."/>
        </authorList>
    </citation>
    <scope>NUCLEOTIDE SEQUENCE [LARGE SCALE GENOMIC DNA]</scope>
    <source>
        <strain evidence="1 2">CGMCC 4.2025</strain>
    </source>
</reference>
<accession>A0A1M7PNS2</accession>
<gene>
    <name evidence="1" type="ORF">SAMN05216499_12493</name>
</gene>
<sequence length="96" mass="11493">MALHRGRYGPATDPYFGVRLWLQTETRHGWVWAYDLEHLDLIRRFVRARLREGIPWHDHGRKMTVVARLPAWMQQARNRDEVLRAIDRVHASLLRA</sequence>
<organism evidence="1 2">
    <name type="scientific">Actinacidiphila paucisporea</name>
    <dbReference type="NCBI Taxonomy" id="310782"/>
    <lineage>
        <taxon>Bacteria</taxon>
        <taxon>Bacillati</taxon>
        <taxon>Actinomycetota</taxon>
        <taxon>Actinomycetes</taxon>
        <taxon>Kitasatosporales</taxon>
        <taxon>Streptomycetaceae</taxon>
        <taxon>Actinacidiphila</taxon>
    </lineage>
</organism>